<accession>A0AA44WPK3</accession>
<protein>
    <submittedName>
        <fullName evidence="1">Uncharacterized protein</fullName>
    </submittedName>
</protein>
<proteinExistence type="predicted"/>
<dbReference type="EMBL" id="MPSH01000005">
    <property type="protein sequence ID" value="PNH34789.1"/>
    <property type="molecule type" value="Genomic_DNA"/>
</dbReference>
<organism evidence="1 2">
    <name type="scientific">Verticillium dahliae</name>
    <name type="common">Verticillium wilt</name>
    <dbReference type="NCBI Taxonomy" id="27337"/>
    <lineage>
        <taxon>Eukaryota</taxon>
        <taxon>Fungi</taxon>
        <taxon>Dikarya</taxon>
        <taxon>Ascomycota</taxon>
        <taxon>Pezizomycotina</taxon>
        <taxon>Sordariomycetes</taxon>
        <taxon>Hypocreomycetidae</taxon>
        <taxon>Glomerellales</taxon>
        <taxon>Plectosphaerellaceae</taxon>
        <taxon>Verticillium</taxon>
    </lineage>
</organism>
<evidence type="ECO:0000313" key="2">
    <source>
        <dbReference type="Proteomes" id="UP000236305"/>
    </source>
</evidence>
<evidence type="ECO:0000313" key="1">
    <source>
        <dbReference type="EMBL" id="PNH34789.1"/>
    </source>
</evidence>
<comment type="caution">
    <text evidence="1">The sequence shown here is derived from an EMBL/GenBank/DDBJ whole genome shotgun (WGS) entry which is preliminary data.</text>
</comment>
<dbReference type="AlphaFoldDB" id="A0AA44WPK3"/>
<dbReference type="Proteomes" id="UP000236305">
    <property type="component" value="Unassembled WGS sequence"/>
</dbReference>
<reference evidence="1 2" key="1">
    <citation type="submission" date="2017-12" db="EMBL/GenBank/DDBJ databases">
        <title>Comparative genomics yields insights into virulence evolution of Verticillium dahliae.</title>
        <authorList>
            <person name="Fan R."/>
            <person name="Armitage A.D."/>
            <person name="Cascant-Lopez E."/>
            <person name="Sobczyk M."/>
            <person name="Cockerton H.M."/>
            <person name="Harrison R.J."/>
        </authorList>
    </citation>
    <scope>NUCLEOTIDE SEQUENCE [LARGE SCALE GENOMIC DNA]</scope>
    <source>
        <strain evidence="1 2">12008</strain>
    </source>
</reference>
<sequence length="43" mass="4880">MQARCLDYLSLDSRSSFHVEVEGKNVICQVRQPSAEMAHVETD</sequence>
<name>A0AA44WPK3_VERDA</name>
<gene>
    <name evidence="1" type="ORF">BJF96_g2015</name>
</gene>